<dbReference type="EMBL" id="MU006304">
    <property type="protein sequence ID" value="KAF2850889.1"/>
    <property type="molecule type" value="Genomic_DNA"/>
</dbReference>
<dbReference type="InterPro" id="IPR052895">
    <property type="entry name" value="HetReg/Transcr_Mod"/>
</dbReference>
<dbReference type="PANTHER" id="PTHR24148">
    <property type="entry name" value="ANKYRIN REPEAT DOMAIN-CONTAINING PROTEIN 39 HOMOLOG-RELATED"/>
    <property type="match status" value="1"/>
</dbReference>
<dbReference type="InterPro" id="IPR010730">
    <property type="entry name" value="HET"/>
</dbReference>
<dbReference type="Pfam" id="PF06985">
    <property type="entry name" value="HET"/>
    <property type="match status" value="1"/>
</dbReference>
<protein>
    <submittedName>
        <fullName evidence="2">HET-domain-containing protein</fullName>
    </submittedName>
</protein>
<dbReference type="AlphaFoldDB" id="A0A6A7B912"/>
<dbReference type="OrthoDB" id="2157530at2759"/>
<feature type="domain" description="Heterokaryon incompatibility" evidence="1">
    <location>
        <begin position="64"/>
        <end position="147"/>
    </location>
</feature>
<reference evidence="2" key="1">
    <citation type="submission" date="2020-01" db="EMBL/GenBank/DDBJ databases">
        <authorList>
            <consortium name="DOE Joint Genome Institute"/>
            <person name="Haridas S."/>
            <person name="Albert R."/>
            <person name="Binder M."/>
            <person name="Bloem J."/>
            <person name="Labutti K."/>
            <person name="Salamov A."/>
            <person name="Andreopoulos B."/>
            <person name="Baker S.E."/>
            <person name="Barry K."/>
            <person name="Bills G."/>
            <person name="Bluhm B.H."/>
            <person name="Cannon C."/>
            <person name="Castanera R."/>
            <person name="Culley D.E."/>
            <person name="Daum C."/>
            <person name="Ezra D."/>
            <person name="Gonzalez J.B."/>
            <person name="Henrissat B."/>
            <person name="Kuo A."/>
            <person name="Liang C."/>
            <person name="Lipzen A."/>
            <person name="Lutzoni F."/>
            <person name="Magnuson J."/>
            <person name="Mondo S."/>
            <person name="Nolan M."/>
            <person name="Ohm R."/>
            <person name="Pangilinan J."/>
            <person name="Park H.-J."/>
            <person name="Ramirez L."/>
            <person name="Alfaro M."/>
            <person name="Sun H."/>
            <person name="Tritt A."/>
            <person name="Yoshinaga Y."/>
            <person name="Zwiers L.-H."/>
            <person name="Turgeon B.G."/>
            <person name="Goodwin S.B."/>
            <person name="Spatafora J.W."/>
            <person name="Crous P.W."/>
            <person name="Grigoriev I.V."/>
        </authorList>
    </citation>
    <scope>NUCLEOTIDE SEQUENCE</scope>
    <source>
        <strain evidence="2">IPT5</strain>
    </source>
</reference>
<sequence length="148" mass="17073">MLSLVTPSLKSSRHRKRTAQEKLYSYNPLRSPRHIRLLKLLPGEGGTWLRCSLVEVHLETNLPYQAISYAWGDANDQRSVLCKGKFINITRNLLDALTVFRHPEAARYLWADAICINQRNEEERSAQVQLMGQIYSKASQVLFWVGME</sequence>
<proteinExistence type="predicted"/>
<evidence type="ECO:0000313" key="3">
    <source>
        <dbReference type="Proteomes" id="UP000799423"/>
    </source>
</evidence>
<evidence type="ECO:0000259" key="1">
    <source>
        <dbReference type="Pfam" id="PF06985"/>
    </source>
</evidence>
<feature type="non-terminal residue" evidence="2">
    <location>
        <position position="148"/>
    </location>
</feature>
<organism evidence="2 3">
    <name type="scientific">Plenodomus tracheiphilus IPT5</name>
    <dbReference type="NCBI Taxonomy" id="1408161"/>
    <lineage>
        <taxon>Eukaryota</taxon>
        <taxon>Fungi</taxon>
        <taxon>Dikarya</taxon>
        <taxon>Ascomycota</taxon>
        <taxon>Pezizomycotina</taxon>
        <taxon>Dothideomycetes</taxon>
        <taxon>Pleosporomycetidae</taxon>
        <taxon>Pleosporales</taxon>
        <taxon>Pleosporineae</taxon>
        <taxon>Leptosphaeriaceae</taxon>
        <taxon>Plenodomus</taxon>
    </lineage>
</organism>
<keyword evidence="3" id="KW-1185">Reference proteome</keyword>
<dbReference type="Proteomes" id="UP000799423">
    <property type="component" value="Unassembled WGS sequence"/>
</dbReference>
<accession>A0A6A7B912</accession>
<name>A0A6A7B912_9PLEO</name>
<evidence type="ECO:0000313" key="2">
    <source>
        <dbReference type="EMBL" id="KAF2850889.1"/>
    </source>
</evidence>
<gene>
    <name evidence="2" type="ORF">T440DRAFT_396023</name>
</gene>
<dbReference type="PANTHER" id="PTHR24148:SF64">
    <property type="entry name" value="HETEROKARYON INCOMPATIBILITY DOMAIN-CONTAINING PROTEIN"/>
    <property type="match status" value="1"/>
</dbReference>